<name>A0A5N0T9I2_9GAMM</name>
<feature type="transmembrane region" description="Helical" evidence="2">
    <location>
        <begin position="51"/>
        <end position="73"/>
    </location>
</feature>
<evidence type="ECO:0000313" key="4">
    <source>
        <dbReference type="Proteomes" id="UP000325372"/>
    </source>
</evidence>
<accession>A0A5N0T9I2</accession>
<keyword evidence="2" id="KW-1133">Transmembrane helix</keyword>
<feature type="region of interest" description="Disordered" evidence="1">
    <location>
        <begin position="114"/>
        <end position="139"/>
    </location>
</feature>
<keyword evidence="2" id="KW-0812">Transmembrane</keyword>
<reference evidence="3 4" key="1">
    <citation type="submission" date="2019-09" db="EMBL/GenBank/DDBJ databases">
        <title>Wenzhouxiangella sp. Genome sequencing and assembly.</title>
        <authorList>
            <person name="Zhang R."/>
        </authorList>
    </citation>
    <scope>NUCLEOTIDE SEQUENCE [LARGE SCALE GENOMIC DNA]</scope>
    <source>
        <strain evidence="3 4">W260</strain>
    </source>
</reference>
<organism evidence="3 4">
    <name type="scientific">Marinihelvus fidelis</name>
    <dbReference type="NCBI Taxonomy" id="2613842"/>
    <lineage>
        <taxon>Bacteria</taxon>
        <taxon>Pseudomonadati</taxon>
        <taxon>Pseudomonadota</taxon>
        <taxon>Gammaproteobacteria</taxon>
        <taxon>Chromatiales</taxon>
        <taxon>Wenzhouxiangellaceae</taxon>
        <taxon>Marinihelvus</taxon>
    </lineage>
</organism>
<keyword evidence="2" id="KW-0472">Membrane</keyword>
<evidence type="ECO:0000313" key="3">
    <source>
        <dbReference type="EMBL" id="KAA9131431.1"/>
    </source>
</evidence>
<dbReference type="AlphaFoldDB" id="A0A5N0T9I2"/>
<evidence type="ECO:0000256" key="2">
    <source>
        <dbReference type="SAM" id="Phobius"/>
    </source>
</evidence>
<comment type="caution">
    <text evidence="3">The sequence shown here is derived from an EMBL/GenBank/DDBJ whole genome shotgun (WGS) entry which is preliminary data.</text>
</comment>
<keyword evidence="4" id="KW-1185">Reference proteome</keyword>
<dbReference type="RefSeq" id="WP_150864081.1">
    <property type="nucleotide sequence ID" value="NZ_VYXP01000005.1"/>
</dbReference>
<sequence length="139" mass="15514">MMAMGYIEYFSIGITVLLLLLLVGQWRSRPQFHPHMEFEYYEQIARSRRRALWFFVPACIFLAGFTAGGMVIGGFTPPLANLGGYAMPYCLTAGWAIELHRINQLLANERQKLAQNPPQPPKVTYATPGLAPSPGSKPT</sequence>
<protein>
    <recommendedName>
        <fullName evidence="5">SdpI family protein</fullName>
    </recommendedName>
</protein>
<proteinExistence type="predicted"/>
<gene>
    <name evidence="3" type="ORF">F3N42_08920</name>
</gene>
<feature type="transmembrane region" description="Helical" evidence="2">
    <location>
        <begin position="6"/>
        <end position="26"/>
    </location>
</feature>
<dbReference type="Proteomes" id="UP000325372">
    <property type="component" value="Unassembled WGS sequence"/>
</dbReference>
<evidence type="ECO:0000256" key="1">
    <source>
        <dbReference type="SAM" id="MobiDB-lite"/>
    </source>
</evidence>
<dbReference type="EMBL" id="VYXP01000005">
    <property type="protein sequence ID" value="KAA9131431.1"/>
    <property type="molecule type" value="Genomic_DNA"/>
</dbReference>
<evidence type="ECO:0008006" key="5">
    <source>
        <dbReference type="Google" id="ProtNLM"/>
    </source>
</evidence>